<evidence type="ECO:0000313" key="2">
    <source>
        <dbReference type="Proteomes" id="UP001611383"/>
    </source>
</evidence>
<dbReference type="Proteomes" id="UP001611383">
    <property type="component" value="Chromosome"/>
</dbReference>
<dbReference type="Pfam" id="PF14412">
    <property type="entry name" value="AHH"/>
    <property type="match status" value="1"/>
</dbReference>
<reference evidence="1 2" key="1">
    <citation type="submission" date="2019-08" db="EMBL/GenBank/DDBJ databases">
        <title>Archangium and Cystobacter genomes.</title>
        <authorList>
            <person name="Chen I.-C.K."/>
            <person name="Wielgoss S."/>
        </authorList>
    </citation>
    <scope>NUCLEOTIDE SEQUENCE [LARGE SCALE GENOMIC DNA]</scope>
    <source>
        <strain evidence="1 2">Cbm 6</strain>
    </source>
</reference>
<protein>
    <submittedName>
        <fullName evidence="1">Uncharacterized protein</fullName>
    </submittedName>
</protein>
<organism evidence="1 2">
    <name type="scientific">Archangium minus</name>
    <dbReference type="NCBI Taxonomy" id="83450"/>
    <lineage>
        <taxon>Bacteria</taxon>
        <taxon>Pseudomonadati</taxon>
        <taxon>Myxococcota</taxon>
        <taxon>Myxococcia</taxon>
        <taxon>Myxococcales</taxon>
        <taxon>Cystobacterineae</taxon>
        <taxon>Archangiaceae</taxon>
        <taxon>Archangium</taxon>
    </lineage>
</organism>
<evidence type="ECO:0000313" key="1">
    <source>
        <dbReference type="EMBL" id="WNG43132.1"/>
    </source>
</evidence>
<dbReference type="RefSeq" id="WP_395813621.1">
    <property type="nucleotide sequence ID" value="NZ_CP043494.1"/>
</dbReference>
<proteinExistence type="predicted"/>
<name>A0ABY9WN02_9BACT</name>
<gene>
    <name evidence="1" type="ORF">F0U60_02730</name>
</gene>
<dbReference type="EMBL" id="CP043494">
    <property type="protein sequence ID" value="WNG43132.1"/>
    <property type="molecule type" value="Genomic_DNA"/>
</dbReference>
<dbReference type="InterPro" id="IPR032871">
    <property type="entry name" value="AHH_dom_containing"/>
</dbReference>
<accession>A0ABY9WN02</accession>
<sequence length="262" mass="30264">MSTQKDEHFEALSTDKSHVAGEDNGCVTYCVYEEGKGRRTCKFTGHNYRENGFNYQKGCDEANWYNLPIHEEGSDARKRFNELFSKTPIKQKWRDPRETKEAWYMGGNSNLKDTNFISGGWYPWPNNAHHLIPVNDVLSKVLDFDQLKLLQQAKYNVNKGINIIFLPTRTRHATLFQLLKHPRYHSTYSKEVRIRVKQLRNRLNKGADKEQDGHPQLNEETIGKLGEQLHAFSGRLRKQIRAAGIKSPGAHLNELASLVTIR</sequence>
<keyword evidence="2" id="KW-1185">Reference proteome</keyword>